<dbReference type="RefSeq" id="WP_088419463.1">
    <property type="nucleotide sequence ID" value="NZ_NJBA01000006.1"/>
</dbReference>
<dbReference type="STRING" id="46680.GCA_000807755_01052"/>
<dbReference type="Proteomes" id="UP000198145">
    <property type="component" value="Unassembled WGS sequence"/>
</dbReference>
<accession>A0A2D0ACX9</accession>
<dbReference type="AlphaFoldDB" id="A0A2D0ACX9"/>
<organism evidence="1 2">
    <name type="scientific">Pseudomonas nitroreducens</name>
    <dbReference type="NCBI Taxonomy" id="46680"/>
    <lineage>
        <taxon>Bacteria</taxon>
        <taxon>Pseudomonadati</taxon>
        <taxon>Pseudomonadota</taxon>
        <taxon>Gammaproteobacteria</taxon>
        <taxon>Pseudomonadales</taxon>
        <taxon>Pseudomonadaceae</taxon>
        <taxon>Pseudomonas</taxon>
    </lineage>
</organism>
<comment type="caution">
    <text evidence="1">The sequence shown here is derived from an EMBL/GenBank/DDBJ whole genome shotgun (WGS) entry which is preliminary data.</text>
</comment>
<reference evidence="1 2" key="1">
    <citation type="submission" date="2017-06" db="EMBL/GenBank/DDBJ databases">
        <title>Draft genome of Pseudomonas nitroreducens DF05.</title>
        <authorList>
            <person name="Iyer R."/>
        </authorList>
    </citation>
    <scope>NUCLEOTIDE SEQUENCE [LARGE SCALE GENOMIC DNA]</scope>
    <source>
        <strain evidence="1 2">DF05</strain>
    </source>
</reference>
<sequence>MLYGILLIVTWIILLIRYPSRALPISGAGLVGLACVIGLAIWQDNSDARQLEHLELRIAYQPDQCQPGRPLAVSLKNGANRPLLELRWKVAAYRPGDTTDLAENLYEAPRYRGPGALLAGDSWSDCLPLPPLRPGYRASTLEFRAERVSGRFGN</sequence>
<protein>
    <submittedName>
        <fullName evidence="1">Multidrug transporter</fullName>
    </submittedName>
</protein>
<evidence type="ECO:0000313" key="1">
    <source>
        <dbReference type="EMBL" id="OWP49495.1"/>
    </source>
</evidence>
<gene>
    <name evidence="1" type="ORF">CEG18_18200</name>
</gene>
<dbReference type="EMBL" id="NJBA01000006">
    <property type="protein sequence ID" value="OWP49495.1"/>
    <property type="molecule type" value="Genomic_DNA"/>
</dbReference>
<dbReference type="eggNOG" id="ENOG5030232">
    <property type="taxonomic scope" value="Bacteria"/>
</dbReference>
<evidence type="ECO:0000313" key="2">
    <source>
        <dbReference type="Proteomes" id="UP000198145"/>
    </source>
</evidence>
<proteinExistence type="predicted"/>
<name>A0A2D0ACX9_PSENT</name>